<keyword evidence="1" id="KW-1133">Transmembrane helix</keyword>
<keyword evidence="1" id="KW-0472">Membrane</keyword>
<organism evidence="2 3">
    <name type="scientific">Jiangella anatolica</name>
    <dbReference type="NCBI Taxonomy" id="2670374"/>
    <lineage>
        <taxon>Bacteria</taxon>
        <taxon>Bacillati</taxon>
        <taxon>Actinomycetota</taxon>
        <taxon>Actinomycetes</taxon>
        <taxon>Jiangellales</taxon>
        <taxon>Jiangellaceae</taxon>
        <taxon>Jiangella</taxon>
    </lineage>
</organism>
<dbReference type="RefSeq" id="WP_111255656.1">
    <property type="nucleotide sequence ID" value="NZ_POTW01000035.1"/>
</dbReference>
<accession>A0A2W2BQK5</accession>
<feature type="transmembrane region" description="Helical" evidence="1">
    <location>
        <begin position="59"/>
        <end position="80"/>
    </location>
</feature>
<keyword evidence="1" id="KW-0812">Transmembrane</keyword>
<dbReference type="Proteomes" id="UP000248764">
    <property type="component" value="Unassembled WGS sequence"/>
</dbReference>
<comment type="caution">
    <text evidence="2">The sequence shown here is derived from an EMBL/GenBank/DDBJ whole genome shotgun (WGS) entry which is preliminary data.</text>
</comment>
<reference evidence="2 3" key="1">
    <citation type="submission" date="2018-01" db="EMBL/GenBank/DDBJ databases">
        <title>Draft genome sequence of Jiangella sp. GTF31.</title>
        <authorList>
            <person name="Sahin N."/>
            <person name="Ay H."/>
            <person name="Saygin H."/>
        </authorList>
    </citation>
    <scope>NUCLEOTIDE SEQUENCE [LARGE SCALE GENOMIC DNA]</scope>
    <source>
        <strain evidence="2 3">GTF31</strain>
    </source>
</reference>
<sequence length="187" mass="20432">MSWLVHVDESIRTDDGVYVLAAVVIGAPDAPLVRDAMRSLEPRPGHRFHWRDRLPDARLAAAAVVAGLPVLPVAVIGAPVDARRQERARRQCLEALLFDLASAGVDEVWLESRNPALDRRDVQAIAAFRSRGVISRDLPVGHRRPGEEPLLWAADLVAGAICAAEGGEPAYRDLLAPVLTEHRIRLT</sequence>
<dbReference type="EMBL" id="POTW01000035">
    <property type="protein sequence ID" value="PZF82644.1"/>
    <property type="molecule type" value="Genomic_DNA"/>
</dbReference>
<protein>
    <recommendedName>
        <fullName evidence="4">DUF3800 domain-containing protein</fullName>
    </recommendedName>
</protein>
<name>A0A2W2BQK5_9ACTN</name>
<evidence type="ECO:0000313" key="2">
    <source>
        <dbReference type="EMBL" id="PZF82644.1"/>
    </source>
</evidence>
<gene>
    <name evidence="2" type="ORF">C1I92_16045</name>
</gene>
<dbReference type="AlphaFoldDB" id="A0A2W2BQK5"/>
<evidence type="ECO:0000256" key="1">
    <source>
        <dbReference type="SAM" id="Phobius"/>
    </source>
</evidence>
<evidence type="ECO:0008006" key="4">
    <source>
        <dbReference type="Google" id="ProtNLM"/>
    </source>
</evidence>
<proteinExistence type="predicted"/>
<evidence type="ECO:0000313" key="3">
    <source>
        <dbReference type="Proteomes" id="UP000248764"/>
    </source>
</evidence>
<keyword evidence="3" id="KW-1185">Reference proteome</keyword>